<dbReference type="InterPro" id="IPR011042">
    <property type="entry name" value="6-blade_b-propeller_TolB-like"/>
</dbReference>
<dbReference type="OMA" id="MFYTQVH"/>
<accession>A0A0M4EHH1</accession>
<keyword evidence="6" id="KW-1185">Reference proteome</keyword>
<evidence type="ECO:0000256" key="3">
    <source>
        <dbReference type="ARBA" id="ARBA00022525"/>
    </source>
</evidence>
<name>A0A0M4EHH1_DROBS</name>
<organism evidence="5 6">
    <name type="scientific">Drosophila busckii</name>
    <name type="common">Fruit fly</name>
    <dbReference type="NCBI Taxonomy" id="30019"/>
    <lineage>
        <taxon>Eukaryota</taxon>
        <taxon>Metazoa</taxon>
        <taxon>Ecdysozoa</taxon>
        <taxon>Arthropoda</taxon>
        <taxon>Hexapoda</taxon>
        <taxon>Insecta</taxon>
        <taxon>Pterygota</taxon>
        <taxon>Neoptera</taxon>
        <taxon>Endopterygota</taxon>
        <taxon>Diptera</taxon>
        <taxon>Brachycera</taxon>
        <taxon>Muscomorpha</taxon>
        <taxon>Ephydroidea</taxon>
        <taxon>Drosophilidae</taxon>
        <taxon>Drosophila</taxon>
    </lineage>
</organism>
<evidence type="ECO:0000313" key="5">
    <source>
        <dbReference type="EMBL" id="ALC48066.1"/>
    </source>
</evidence>
<evidence type="ECO:0000256" key="4">
    <source>
        <dbReference type="ARBA" id="ARBA00022729"/>
    </source>
</evidence>
<dbReference type="SMR" id="A0A0M4EHH1"/>
<dbReference type="AlphaFoldDB" id="A0A0M4EHH1"/>
<keyword evidence="3" id="KW-0964">Secreted</keyword>
<evidence type="ECO:0000256" key="2">
    <source>
        <dbReference type="ARBA" id="ARBA00009127"/>
    </source>
</evidence>
<keyword evidence="4" id="KW-0732">Signal</keyword>
<dbReference type="GO" id="GO:0005576">
    <property type="term" value="C:extracellular region"/>
    <property type="evidence" value="ECO:0007669"/>
    <property type="project" value="UniProtKB-SubCell"/>
</dbReference>
<dbReference type="EMBL" id="CP012527">
    <property type="protein sequence ID" value="ALC48066.1"/>
    <property type="molecule type" value="Genomic_DNA"/>
</dbReference>
<dbReference type="PANTHER" id="PTHR10009:SF13">
    <property type="entry name" value="DOPAMINECHROME TAUTOMERASE"/>
    <property type="match status" value="1"/>
</dbReference>
<evidence type="ECO:0000256" key="1">
    <source>
        <dbReference type="ARBA" id="ARBA00004613"/>
    </source>
</evidence>
<comment type="similarity">
    <text evidence="2">Belongs to the major royal jelly protein family.</text>
</comment>
<evidence type="ECO:0000313" key="6">
    <source>
        <dbReference type="Proteomes" id="UP000494163"/>
    </source>
</evidence>
<proteinExistence type="inferred from homology"/>
<dbReference type="SUPFAM" id="SSF101898">
    <property type="entry name" value="NHL repeat"/>
    <property type="match status" value="1"/>
</dbReference>
<protein>
    <submittedName>
        <fullName evidence="5">Yellow-h</fullName>
    </submittedName>
</protein>
<dbReference type="PRINTS" id="PR01366">
    <property type="entry name" value="ROYALJELLY"/>
</dbReference>
<dbReference type="InterPro" id="IPR017996">
    <property type="entry name" value="MRJP/yellow-related"/>
</dbReference>
<dbReference type="Proteomes" id="UP000494163">
    <property type="component" value="Chromosome 4"/>
</dbReference>
<dbReference type="FunFam" id="2.120.10.30:FF:000045">
    <property type="entry name" value="Blast:Protein yellow"/>
    <property type="match status" value="1"/>
</dbReference>
<comment type="subcellular location">
    <subcellularLocation>
        <location evidence="1">Secreted</location>
    </subcellularLocation>
</comment>
<dbReference type="STRING" id="30019.A0A0M4EHH1"/>
<sequence length="471" mass="53874">MKSCCCLISILSIVGLKYISIISANGIRLDQSFENLRLNPPKGSFQHNQQASSRTDTQTFHVVNEWKYLDFEYPTFVSRQQAILKGDFIPRNNLPLGIDRHRNRLFLTTPRWKDGVPASLVTVPFPTKEISPQVRPYPNWEAHSSPYNPDCTKLISVYRTAIDSQCNRLWLIDSGIVNATINLNQVCLPKIVVYDLDTDQMVVSFQLPSSQVKQDSLHSNIVVDIRQGRCEDAHAFVTDVWRFGIVVYSLARHRSWRITNYNFYPNPAASDFNIYGLNFQWMDGVFGLSLSQKNRFLYFHPMASFKEFMVSADLLLDEFLWLNESINTSKYFVPIGDRGSNGQSSTSAIARNGVMFYTQVQKDLIGCWDTSKPYIRENLGTLIDITNSSNTMLIQFPNDLKVDNEELQSLWVMSNRLPIYLYSQLDYGDINFRILRADAESVVANSVCNPIYLSTNTQNMAVISLKEGECY</sequence>
<dbReference type="PANTHER" id="PTHR10009">
    <property type="entry name" value="PROTEIN YELLOW-RELATED"/>
    <property type="match status" value="1"/>
</dbReference>
<dbReference type="Pfam" id="PF03022">
    <property type="entry name" value="MRJP"/>
    <property type="match status" value="1"/>
</dbReference>
<dbReference type="Gene3D" id="2.120.10.30">
    <property type="entry name" value="TolB, C-terminal domain"/>
    <property type="match status" value="1"/>
</dbReference>
<reference evidence="5 6" key="1">
    <citation type="submission" date="2015-08" db="EMBL/GenBank/DDBJ databases">
        <title>Ancestral chromatin configuration constrains chromatin evolution on differentiating sex chromosomes in Drosophila.</title>
        <authorList>
            <person name="Zhou Q."/>
            <person name="Bachtrog D."/>
        </authorList>
    </citation>
    <scope>NUCLEOTIDE SEQUENCE [LARGE SCALE GENOMIC DNA]</scope>
    <source>
        <tissue evidence="5">Whole larvae</tissue>
    </source>
</reference>
<dbReference type="OrthoDB" id="7776143at2759"/>
<gene>
    <name evidence="5" type="ORF">Dbus_chr4g4</name>
</gene>